<organism evidence="9 10">
    <name type="scientific">Caballeronia mineralivorans PML1(12)</name>
    <dbReference type="NCBI Taxonomy" id="908627"/>
    <lineage>
        <taxon>Bacteria</taxon>
        <taxon>Pseudomonadati</taxon>
        <taxon>Pseudomonadota</taxon>
        <taxon>Betaproteobacteria</taxon>
        <taxon>Burkholderiales</taxon>
        <taxon>Burkholderiaceae</taxon>
        <taxon>Caballeronia</taxon>
    </lineage>
</organism>
<accession>A0A0J1CXB2</accession>
<evidence type="ECO:0000313" key="10">
    <source>
        <dbReference type="Proteomes" id="UP000035963"/>
    </source>
</evidence>
<keyword evidence="3" id="KW-1003">Cell membrane</keyword>
<dbReference type="SUPFAM" id="SSF161098">
    <property type="entry name" value="MetI-like"/>
    <property type="match status" value="1"/>
</dbReference>
<feature type="transmembrane region" description="Helical" evidence="7">
    <location>
        <begin position="135"/>
        <end position="158"/>
    </location>
</feature>
<feature type="transmembrane region" description="Helical" evidence="7">
    <location>
        <begin position="108"/>
        <end position="129"/>
    </location>
</feature>
<feature type="transmembrane region" description="Helical" evidence="7">
    <location>
        <begin position="70"/>
        <end position="96"/>
    </location>
</feature>
<keyword evidence="5 7" id="KW-1133">Transmembrane helix</keyword>
<keyword evidence="2 7" id="KW-0813">Transport</keyword>
<evidence type="ECO:0000256" key="3">
    <source>
        <dbReference type="ARBA" id="ARBA00022475"/>
    </source>
</evidence>
<evidence type="ECO:0000256" key="6">
    <source>
        <dbReference type="ARBA" id="ARBA00023136"/>
    </source>
</evidence>
<name>A0A0J1CXB2_9BURK</name>
<dbReference type="Proteomes" id="UP000035963">
    <property type="component" value="Unassembled WGS sequence"/>
</dbReference>
<evidence type="ECO:0000256" key="4">
    <source>
        <dbReference type="ARBA" id="ARBA00022692"/>
    </source>
</evidence>
<feature type="domain" description="ABC transmembrane type-1" evidence="8">
    <location>
        <begin position="71"/>
        <end position="260"/>
    </location>
</feature>
<evidence type="ECO:0000256" key="5">
    <source>
        <dbReference type="ARBA" id="ARBA00022989"/>
    </source>
</evidence>
<sequence length="274" mass="29740">MNSKVGKGAFNALITVLTWLGALAMFAPIAWMVLTSFKSEQDAVSSPPLLFFKPTLAHYRQIFDNEFASFAINSVLATGISTAIVTCLAVPAAYALCVRPVEKWRDVLFFFISTKMMPIAAGIVPIYLVAQSLGLLNSASVLIVVYTSMNLPLAIWMIRSFMNEIPVEVFDAVRVDGAGFFRELLLIVVPLIMPGLASTALLCGIFAWNEFFLAVNLTTTVSTLPVFLQKFLSFGQLYTAQVAAVATLLNIPVVAAGWLAQKSLTRGLTFGAVR</sequence>
<keyword evidence="6 7" id="KW-0472">Membrane</keyword>
<protein>
    <submittedName>
        <fullName evidence="9">Mannitol ABC transporter permease</fullName>
    </submittedName>
</protein>
<comment type="caution">
    <text evidence="9">The sequence shown here is derived from an EMBL/GenBank/DDBJ whole genome shotgun (WGS) entry which is preliminary data.</text>
</comment>
<comment type="similarity">
    <text evidence="7">Belongs to the binding-protein-dependent transport system permease family.</text>
</comment>
<feature type="transmembrane region" description="Helical" evidence="7">
    <location>
        <begin position="184"/>
        <end position="208"/>
    </location>
</feature>
<keyword evidence="10" id="KW-1185">Reference proteome</keyword>
<dbReference type="InterPro" id="IPR035906">
    <property type="entry name" value="MetI-like_sf"/>
</dbReference>
<dbReference type="PANTHER" id="PTHR32243">
    <property type="entry name" value="MALTOSE TRANSPORT SYSTEM PERMEASE-RELATED"/>
    <property type="match status" value="1"/>
</dbReference>
<dbReference type="CDD" id="cd06261">
    <property type="entry name" value="TM_PBP2"/>
    <property type="match status" value="1"/>
</dbReference>
<proteinExistence type="inferred from homology"/>
<evidence type="ECO:0000256" key="7">
    <source>
        <dbReference type="RuleBase" id="RU363032"/>
    </source>
</evidence>
<comment type="subcellular location">
    <subcellularLocation>
        <location evidence="1 7">Cell membrane</location>
        <topology evidence="1 7">Multi-pass membrane protein</topology>
    </subcellularLocation>
</comment>
<evidence type="ECO:0000313" key="9">
    <source>
        <dbReference type="EMBL" id="KLU25011.1"/>
    </source>
</evidence>
<dbReference type="EMBL" id="AEJF01000108">
    <property type="protein sequence ID" value="KLU25011.1"/>
    <property type="molecule type" value="Genomic_DNA"/>
</dbReference>
<dbReference type="RefSeq" id="WP_047847858.1">
    <property type="nucleotide sequence ID" value="NZ_AEJF01000108.1"/>
</dbReference>
<dbReference type="InterPro" id="IPR050901">
    <property type="entry name" value="BP-dep_ABC_trans_perm"/>
</dbReference>
<dbReference type="PATRIC" id="fig|908627.4.peg.3841"/>
<dbReference type="GO" id="GO:0005886">
    <property type="term" value="C:plasma membrane"/>
    <property type="evidence" value="ECO:0007669"/>
    <property type="project" value="UniProtKB-SubCell"/>
</dbReference>
<reference evidence="9 10" key="1">
    <citation type="journal article" date="2015" name="Genome Announc.">
        <title>Draft Genome Sequence of Burkholderia sp. Strain PML1(12), an Ectomycorrhizosphere-Inhabiting Bacterium with Effective Mineral-Weathering Ability.</title>
        <authorList>
            <person name="Uroz S."/>
            <person name="Oger P."/>
        </authorList>
    </citation>
    <scope>NUCLEOTIDE SEQUENCE [LARGE SCALE GENOMIC DNA]</scope>
    <source>
        <strain evidence="10">PML1(12)</strain>
    </source>
</reference>
<evidence type="ECO:0000256" key="2">
    <source>
        <dbReference type="ARBA" id="ARBA00022448"/>
    </source>
</evidence>
<dbReference type="Gene3D" id="1.10.3720.10">
    <property type="entry name" value="MetI-like"/>
    <property type="match status" value="1"/>
</dbReference>
<evidence type="ECO:0000256" key="1">
    <source>
        <dbReference type="ARBA" id="ARBA00004651"/>
    </source>
</evidence>
<dbReference type="GO" id="GO:0055085">
    <property type="term" value="P:transmembrane transport"/>
    <property type="evidence" value="ECO:0007669"/>
    <property type="project" value="InterPro"/>
</dbReference>
<keyword evidence="4 7" id="KW-0812">Transmembrane</keyword>
<dbReference type="PANTHER" id="PTHR32243:SF52">
    <property type="entry name" value="ABC TRANSPORTER PERMEASE PROTEIN"/>
    <property type="match status" value="1"/>
</dbReference>
<evidence type="ECO:0000259" key="8">
    <source>
        <dbReference type="PROSITE" id="PS50928"/>
    </source>
</evidence>
<gene>
    <name evidence="9" type="ORF">EOS_17140</name>
</gene>
<dbReference type="InterPro" id="IPR000515">
    <property type="entry name" value="MetI-like"/>
</dbReference>
<dbReference type="Pfam" id="PF00528">
    <property type="entry name" value="BPD_transp_1"/>
    <property type="match status" value="1"/>
</dbReference>
<dbReference type="AlphaFoldDB" id="A0A0J1CXB2"/>
<feature type="transmembrane region" description="Helical" evidence="7">
    <location>
        <begin position="238"/>
        <end position="260"/>
    </location>
</feature>
<dbReference type="PROSITE" id="PS50928">
    <property type="entry name" value="ABC_TM1"/>
    <property type="match status" value="1"/>
</dbReference>
<feature type="transmembrane region" description="Helical" evidence="7">
    <location>
        <begin position="12"/>
        <end position="34"/>
    </location>
</feature>